<organism evidence="3 4">
    <name type="scientific">Senegalia massiliensis</name>
    <dbReference type="NCBI Taxonomy" id="1720316"/>
    <lineage>
        <taxon>Bacteria</taxon>
        <taxon>Bacillati</taxon>
        <taxon>Bacillota</taxon>
        <taxon>Clostridia</taxon>
        <taxon>Eubacteriales</taxon>
        <taxon>Clostridiaceae</taxon>
        <taxon>Senegalia</taxon>
    </lineage>
</organism>
<accession>A0A845R0U4</accession>
<keyword evidence="1 3" id="KW-0808">Transferase</keyword>
<dbReference type="PANTHER" id="PTHR46401:SF2">
    <property type="entry name" value="GLYCOSYLTRANSFERASE WBBK-RELATED"/>
    <property type="match status" value="1"/>
</dbReference>
<feature type="domain" description="Glycosyl transferase family 1" evidence="2">
    <location>
        <begin position="198"/>
        <end position="350"/>
    </location>
</feature>
<dbReference type="Proteomes" id="UP000467132">
    <property type="component" value="Unassembled WGS sequence"/>
</dbReference>
<dbReference type="InterPro" id="IPR001296">
    <property type="entry name" value="Glyco_trans_1"/>
</dbReference>
<name>A0A845R0U4_9CLOT</name>
<dbReference type="Pfam" id="PF00534">
    <property type="entry name" value="Glycos_transf_1"/>
    <property type="match status" value="1"/>
</dbReference>
<dbReference type="PANTHER" id="PTHR46401">
    <property type="entry name" value="GLYCOSYLTRANSFERASE WBBK-RELATED"/>
    <property type="match status" value="1"/>
</dbReference>
<gene>
    <name evidence="3" type="ORF">D3Z33_09370</name>
</gene>
<dbReference type="AlphaFoldDB" id="A0A845R0U4"/>
<dbReference type="GO" id="GO:0009103">
    <property type="term" value="P:lipopolysaccharide biosynthetic process"/>
    <property type="evidence" value="ECO:0007669"/>
    <property type="project" value="TreeGrafter"/>
</dbReference>
<sequence>MKKKVLIMTRYYLPSVKGGGPIQSIKNIVDNLSDRFDFYIVAADRDLGDSKQFGKIHADQWVQVEKANVYYTDISTLSWEKTKLIINSSDCQIMYLNSFFDYKFTIVPLILNKLKKIQVNKIIVAPRGQFSPGALGLKGIKKTIFIWISKILRLYDKLWWHATAESEKEHIQKIFGDKINIRVANNLTGNYSSLVYEKKIKKTAGELRVVFVSRIHPKKNLKQAIQLLSKVNGNIVFNVFGPIEDNQYWYECKREISLLPANIKVNYQGIVNHEDIIDVFKNHHIFLFPTLGENFGHVISEALIGGCPVITSDQTPWRNLEHEAIGWDIDLDDEEKFIKVIQECVNLNQAEYDSFSRASFKFGLNSSNSKEDLLNTNLLFLP</sequence>
<proteinExistence type="predicted"/>
<dbReference type="SUPFAM" id="SSF53756">
    <property type="entry name" value="UDP-Glycosyltransferase/glycogen phosphorylase"/>
    <property type="match status" value="1"/>
</dbReference>
<dbReference type="Gene3D" id="3.40.50.2000">
    <property type="entry name" value="Glycogen Phosphorylase B"/>
    <property type="match status" value="1"/>
</dbReference>
<reference evidence="3 4" key="1">
    <citation type="submission" date="2018-08" db="EMBL/GenBank/DDBJ databases">
        <title>Murine metabolic-syndrome-specific gut microbial biobank.</title>
        <authorList>
            <person name="Liu C."/>
        </authorList>
    </citation>
    <scope>NUCLEOTIDE SEQUENCE [LARGE SCALE GENOMIC DNA]</scope>
    <source>
        <strain evidence="3 4">583</strain>
    </source>
</reference>
<dbReference type="GO" id="GO:0016757">
    <property type="term" value="F:glycosyltransferase activity"/>
    <property type="evidence" value="ECO:0007669"/>
    <property type="project" value="InterPro"/>
</dbReference>
<evidence type="ECO:0000259" key="2">
    <source>
        <dbReference type="Pfam" id="PF00534"/>
    </source>
</evidence>
<protein>
    <submittedName>
        <fullName evidence="3">Glycosyltransferase</fullName>
    </submittedName>
</protein>
<evidence type="ECO:0000313" key="4">
    <source>
        <dbReference type="Proteomes" id="UP000467132"/>
    </source>
</evidence>
<evidence type="ECO:0000256" key="1">
    <source>
        <dbReference type="ARBA" id="ARBA00022679"/>
    </source>
</evidence>
<keyword evidence="4" id="KW-1185">Reference proteome</keyword>
<dbReference type="CDD" id="cd03801">
    <property type="entry name" value="GT4_PimA-like"/>
    <property type="match status" value="1"/>
</dbReference>
<comment type="caution">
    <text evidence="3">The sequence shown here is derived from an EMBL/GenBank/DDBJ whole genome shotgun (WGS) entry which is preliminary data.</text>
</comment>
<dbReference type="RefSeq" id="WP_207708352.1">
    <property type="nucleotide sequence ID" value="NZ_QXXA01000010.1"/>
</dbReference>
<evidence type="ECO:0000313" key="3">
    <source>
        <dbReference type="EMBL" id="NBI07062.1"/>
    </source>
</evidence>
<dbReference type="EMBL" id="QXXA01000010">
    <property type="protein sequence ID" value="NBI07062.1"/>
    <property type="molecule type" value="Genomic_DNA"/>
</dbReference>